<dbReference type="AlphaFoldDB" id="A0A1W6CZ68"/>
<sequence length="152" mass="17302">MRFSVRQDTALPADALFTALSDFYRIERMLVRRGADVRRVDPAHETGAGMAWDVAFDLRGRRRDLRLTVTQFDPPEKMILHGRGEAVDLAVTVTVIALTRFKSRMIFEAEVKARNMRARLVLQTARLGKAQLDRKFAERVGAFLNDLSARRG</sequence>
<accession>A0A1W6CZ68</accession>
<dbReference type="InterPro" id="IPR023393">
    <property type="entry name" value="START-like_dom_sf"/>
</dbReference>
<proteinExistence type="predicted"/>
<organism evidence="1 2">
    <name type="scientific">Paracoccus contaminans</name>
    <dbReference type="NCBI Taxonomy" id="1945662"/>
    <lineage>
        <taxon>Bacteria</taxon>
        <taxon>Pseudomonadati</taxon>
        <taxon>Pseudomonadota</taxon>
        <taxon>Alphaproteobacteria</taxon>
        <taxon>Rhodobacterales</taxon>
        <taxon>Paracoccaceae</taxon>
        <taxon>Paracoccus</taxon>
    </lineage>
</organism>
<protein>
    <recommendedName>
        <fullName evidence="3">DNA polymerase III subunit gamma/tau</fullName>
    </recommendedName>
</protein>
<dbReference type="RefSeq" id="WP_085378240.1">
    <property type="nucleotide sequence ID" value="NZ_CP020612.1"/>
</dbReference>
<evidence type="ECO:0000313" key="1">
    <source>
        <dbReference type="EMBL" id="ARJ70125.1"/>
    </source>
</evidence>
<dbReference type="OrthoDB" id="7860307at2"/>
<gene>
    <name evidence="1" type="ORF">B0A89_11295</name>
</gene>
<dbReference type="Gene3D" id="3.30.530.20">
    <property type="match status" value="1"/>
</dbReference>
<dbReference type="KEGG" id="pcon:B0A89_11295"/>
<evidence type="ECO:0000313" key="2">
    <source>
        <dbReference type="Proteomes" id="UP000193017"/>
    </source>
</evidence>
<name>A0A1W6CZ68_9RHOB</name>
<dbReference type="SUPFAM" id="SSF55961">
    <property type="entry name" value="Bet v1-like"/>
    <property type="match status" value="1"/>
</dbReference>
<reference evidence="1 2" key="1">
    <citation type="submission" date="2017-03" db="EMBL/GenBank/DDBJ databases">
        <title>Genome sequence of Paracoccus contaminans isolated from a water microcosm.</title>
        <authorList>
            <person name="Aurass P."/>
            <person name="Karste S."/>
            <person name="Trost E."/>
            <person name="Glaeser S.P."/>
            <person name="Kaempfer P."/>
            <person name="Flieger A."/>
        </authorList>
    </citation>
    <scope>NUCLEOTIDE SEQUENCE [LARGE SCALE GENOMIC DNA]</scope>
    <source>
        <strain evidence="2">RKI 16-01929T\LMG 29738T\CCM 8701T\CIP 111112T</strain>
    </source>
</reference>
<dbReference type="STRING" id="1945662.B0A89_11295"/>
<dbReference type="Proteomes" id="UP000193017">
    <property type="component" value="Chromosome"/>
</dbReference>
<evidence type="ECO:0008006" key="3">
    <source>
        <dbReference type="Google" id="ProtNLM"/>
    </source>
</evidence>
<keyword evidence="2" id="KW-1185">Reference proteome</keyword>
<dbReference type="EMBL" id="CP020612">
    <property type="protein sequence ID" value="ARJ70125.1"/>
    <property type="molecule type" value="Genomic_DNA"/>
</dbReference>